<reference evidence="3" key="2">
    <citation type="submission" date="2025-08" db="UniProtKB">
        <authorList>
            <consortium name="RefSeq"/>
        </authorList>
    </citation>
    <scope>IDENTIFICATION</scope>
    <source>
        <tissue evidence="3">Leaf</tissue>
    </source>
</reference>
<protein>
    <submittedName>
        <fullName evidence="3">Uncharacterized protein LOC108835662</fullName>
    </submittedName>
</protein>
<dbReference type="InterPro" id="IPR026960">
    <property type="entry name" value="RVT-Znf"/>
</dbReference>
<dbReference type="Pfam" id="PF13966">
    <property type="entry name" value="zf-RVT"/>
    <property type="match status" value="1"/>
</dbReference>
<dbReference type="GeneID" id="108835662"/>
<reference evidence="2" key="1">
    <citation type="journal article" date="2019" name="Database">
        <title>The radish genome database (RadishGD): an integrated information resource for radish genomics.</title>
        <authorList>
            <person name="Yu H.J."/>
            <person name="Baek S."/>
            <person name="Lee Y.J."/>
            <person name="Cho A."/>
            <person name="Mun J.H."/>
        </authorList>
    </citation>
    <scope>NUCLEOTIDE SEQUENCE [LARGE SCALE GENOMIC DNA]</scope>
    <source>
        <strain evidence="2">cv. WK10039</strain>
    </source>
</reference>
<dbReference type="KEGG" id="rsz:108835662"/>
<proteinExistence type="predicted"/>
<organism evidence="2 3">
    <name type="scientific">Raphanus sativus</name>
    <name type="common">Radish</name>
    <name type="synonym">Raphanus raphanistrum var. sativus</name>
    <dbReference type="NCBI Taxonomy" id="3726"/>
    <lineage>
        <taxon>Eukaryota</taxon>
        <taxon>Viridiplantae</taxon>
        <taxon>Streptophyta</taxon>
        <taxon>Embryophyta</taxon>
        <taxon>Tracheophyta</taxon>
        <taxon>Spermatophyta</taxon>
        <taxon>Magnoliopsida</taxon>
        <taxon>eudicotyledons</taxon>
        <taxon>Gunneridae</taxon>
        <taxon>Pentapetalae</taxon>
        <taxon>rosids</taxon>
        <taxon>malvids</taxon>
        <taxon>Brassicales</taxon>
        <taxon>Brassicaceae</taxon>
        <taxon>Brassiceae</taxon>
        <taxon>Raphanus</taxon>
    </lineage>
</organism>
<evidence type="ECO:0000313" key="2">
    <source>
        <dbReference type="Proteomes" id="UP000504610"/>
    </source>
</evidence>
<gene>
    <name evidence="3" type="primary">LOC108835662</name>
</gene>
<dbReference type="Proteomes" id="UP000504610">
    <property type="component" value="Chromosome 2"/>
</dbReference>
<evidence type="ECO:0000313" key="3">
    <source>
        <dbReference type="RefSeq" id="XP_018464394.2"/>
    </source>
</evidence>
<keyword evidence="2" id="KW-1185">Reference proteome</keyword>
<dbReference type="RefSeq" id="XP_018464394.2">
    <property type="nucleotide sequence ID" value="XM_018608892.2"/>
</dbReference>
<name>A0A6J0LX44_RAPSA</name>
<dbReference type="PANTHER" id="PTHR33116">
    <property type="entry name" value="REVERSE TRANSCRIPTASE ZINC-BINDING DOMAIN-CONTAINING PROTEIN-RELATED-RELATED"/>
    <property type="match status" value="1"/>
</dbReference>
<dbReference type="PANTHER" id="PTHR33116:SF84">
    <property type="entry name" value="RNA-DIRECTED DNA POLYMERASE"/>
    <property type="match status" value="1"/>
</dbReference>
<sequence length="177" mass="21103">MALPPPRTGSGTDIILWKHGVDDYQDSFSASKTWEQLRERKPKVPWSKVVWFSQGVPWYSFITWLAIQNRLSTGERMRQWGLVQGCEFCGERDETRDHLFFACPYSYTIWEVYAGRLSTIYHVWRERNARQHHQARTSTDQLRRVIEKAVRNRIVSLRYKPDHKYGGLLQHWFQITS</sequence>
<feature type="domain" description="Reverse transcriptase zinc-binding" evidence="1">
    <location>
        <begin position="28"/>
        <end position="110"/>
    </location>
</feature>
<dbReference type="OrthoDB" id="1938625at2759"/>
<evidence type="ECO:0000259" key="1">
    <source>
        <dbReference type="Pfam" id="PF13966"/>
    </source>
</evidence>
<dbReference type="AlphaFoldDB" id="A0A6J0LX44"/>
<accession>A0A6J0LX44</accession>